<dbReference type="PANTHER" id="PTHR12856">
    <property type="entry name" value="TRANSCRIPTION INITIATION FACTOR IIH-RELATED"/>
    <property type="match status" value="1"/>
</dbReference>
<dbReference type="Gene3D" id="1.10.3970.10">
    <property type="entry name" value="BSD domain"/>
    <property type="match status" value="1"/>
</dbReference>
<keyword evidence="4" id="KW-0805">Transcription regulation</keyword>
<evidence type="ECO:0000256" key="6">
    <source>
        <dbReference type="ARBA" id="ARBA00023242"/>
    </source>
</evidence>
<comment type="similarity">
    <text evidence="2">Belongs to the TFB1 family.</text>
</comment>
<feature type="compositionally biased region" description="Basic and acidic residues" evidence="8">
    <location>
        <begin position="132"/>
        <end position="143"/>
    </location>
</feature>
<feature type="compositionally biased region" description="Low complexity" evidence="8">
    <location>
        <begin position="110"/>
        <end position="121"/>
    </location>
</feature>
<dbReference type="AlphaFoldDB" id="A0A7S4H851"/>
<evidence type="ECO:0000259" key="9">
    <source>
        <dbReference type="PROSITE" id="PS50858"/>
    </source>
</evidence>
<sequence length="491" mass="54887">MTTGEEEEGGAGASLCCRDVSVGKEKTKGVLHLRSSKLIFLPYKFDNNRVEVDCTRVSSLQVSKTGGSKALLRLSISGGEDVTFDFTGAGDGFSWRDTFKDAAAEIIRSSTSSSSKKQQSGSSGGKGGGAAPEKKAAKEENVEQHRLDASTIFKYFKKYPKLAKVYEEQVPHAMSEQEFWRRFLEAKKLRESSSAESDISTSIMNKSEGKETNNAGHSNSFRASHLALDLTAIENSASLKASASRRYEETCHMERSAIIGYVNSNQNALLDESLEQLQGQNKSGRKRKEDEDCPGGSAGDALKYLVEHEGLTPQRLKVKKISQHELAKASSQSLSRRESARQTSMSLDLWDLRSNRIPLHTNSMQQAVCQSSDEVAACEEEDEEEEKDDEEEVIVIDKNLRELLRHMWGRLIGGREEDAKFRKLEDLLEKLKKQIEERIAVLDRTKTARAEELNISSARRRRRLLQLRLLADAPMLFRSRQEEARAGEKST</sequence>
<dbReference type="InterPro" id="IPR035925">
    <property type="entry name" value="BSD_dom_sf"/>
</dbReference>
<evidence type="ECO:0000256" key="2">
    <source>
        <dbReference type="ARBA" id="ARBA00009448"/>
    </source>
</evidence>
<feature type="region of interest" description="Disordered" evidence="8">
    <location>
        <begin position="194"/>
        <end position="218"/>
    </location>
</feature>
<evidence type="ECO:0000256" key="1">
    <source>
        <dbReference type="ARBA" id="ARBA00004123"/>
    </source>
</evidence>
<reference evidence="10" key="1">
    <citation type="submission" date="2021-01" db="EMBL/GenBank/DDBJ databases">
        <authorList>
            <person name="Corre E."/>
            <person name="Pelletier E."/>
            <person name="Niang G."/>
            <person name="Scheremetjew M."/>
            <person name="Finn R."/>
            <person name="Kale V."/>
            <person name="Holt S."/>
            <person name="Cochrane G."/>
            <person name="Meng A."/>
            <person name="Brown T."/>
            <person name="Cohen L."/>
        </authorList>
    </citation>
    <scope>NUCLEOTIDE SEQUENCE</scope>
    <source>
        <strain evidence="10">CCMP 2712</strain>
    </source>
</reference>
<dbReference type="GO" id="GO:0000439">
    <property type="term" value="C:transcription factor TFIIH core complex"/>
    <property type="evidence" value="ECO:0007669"/>
    <property type="project" value="InterPro"/>
</dbReference>
<name>A0A7S4H851_GUITH</name>
<keyword evidence="7" id="KW-0175">Coiled coil</keyword>
<dbReference type="InterPro" id="IPR013876">
    <property type="entry name" value="TFIIH_BTF_p62_N"/>
</dbReference>
<dbReference type="SMART" id="SM00751">
    <property type="entry name" value="BSD"/>
    <property type="match status" value="1"/>
</dbReference>
<evidence type="ECO:0000256" key="3">
    <source>
        <dbReference type="ARBA" id="ARBA00022737"/>
    </source>
</evidence>
<dbReference type="EMBL" id="HBKN01000264">
    <property type="protein sequence ID" value="CAE2190906.1"/>
    <property type="molecule type" value="Transcribed_RNA"/>
</dbReference>
<evidence type="ECO:0000256" key="5">
    <source>
        <dbReference type="ARBA" id="ARBA00023163"/>
    </source>
</evidence>
<feature type="domain" description="BSD" evidence="9">
    <location>
        <begin position="136"/>
        <end position="191"/>
    </location>
</feature>
<protein>
    <recommendedName>
        <fullName evidence="9">BSD domain-containing protein</fullName>
    </recommendedName>
</protein>
<dbReference type="InterPro" id="IPR005607">
    <property type="entry name" value="BSD_dom"/>
</dbReference>
<evidence type="ECO:0000256" key="7">
    <source>
        <dbReference type="SAM" id="Coils"/>
    </source>
</evidence>
<dbReference type="SUPFAM" id="SSF140383">
    <property type="entry name" value="BSD domain-like"/>
    <property type="match status" value="1"/>
</dbReference>
<dbReference type="Pfam" id="PF08567">
    <property type="entry name" value="PH_TFIIH"/>
    <property type="match status" value="1"/>
</dbReference>
<accession>A0A7S4H851</accession>
<feature type="region of interest" description="Disordered" evidence="8">
    <location>
        <begin position="278"/>
        <end position="299"/>
    </location>
</feature>
<evidence type="ECO:0000313" key="10">
    <source>
        <dbReference type="EMBL" id="CAE2190906.1"/>
    </source>
</evidence>
<keyword evidence="6" id="KW-0539">Nucleus</keyword>
<dbReference type="PROSITE" id="PS50858">
    <property type="entry name" value="BSD"/>
    <property type="match status" value="1"/>
</dbReference>
<proteinExistence type="inferred from homology"/>
<comment type="subcellular location">
    <subcellularLocation>
        <location evidence="1">Nucleus</location>
    </subcellularLocation>
</comment>
<keyword evidence="5" id="KW-0804">Transcription</keyword>
<dbReference type="InterPro" id="IPR027079">
    <property type="entry name" value="Tfb1/GTF2H1"/>
</dbReference>
<dbReference type="SUPFAM" id="SSF50729">
    <property type="entry name" value="PH domain-like"/>
    <property type="match status" value="1"/>
</dbReference>
<feature type="coiled-coil region" evidence="7">
    <location>
        <begin position="414"/>
        <end position="448"/>
    </location>
</feature>
<organism evidence="10">
    <name type="scientific">Guillardia theta</name>
    <name type="common">Cryptophyte</name>
    <name type="synonym">Cryptomonas phi</name>
    <dbReference type="NCBI Taxonomy" id="55529"/>
    <lineage>
        <taxon>Eukaryota</taxon>
        <taxon>Cryptophyceae</taxon>
        <taxon>Pyrenomonadales</taxon>
        <taxon>Geminigeraceae</taxon>
        <taxon>Guillardia</taxon>
    </lineage>
</organism>
<feature type="region of interest" description="Disordered" evidence="8">
    <location>
        <begin position="110"/>
        <end position="143"/>
    </location>
</feature>
<feature type="compositionally biased region" description="Low complexity" evidence="8">
    <location>
        <begin position="194"/>
        <end position="203"/>
    </location>
</feature>
<dbReference type="GO" id="GO:0006351">
    <property type="term" value="P:DNA-templated transcription"/>
    <property type="evidence" value="ECO:0007669"/>
    <property type="project" value="InterPro"/>
</dbReference>
<dbReference type="InterPro" id="IPR011993">
    <property type="entry name" value="PH-like_dom_sf"/>
</dbReference>
<keyword evidence="3" id="KW-0677">Repeat</keyword>
<dbReference type="Pfam" id="PF03909">
    <property type="entry name" value="BSD"/>
    <property type="match status" value="1"/>
</dbReference>
<dbReference type="Gene3D" id="2.30.29.30">
    <property type="entry name" value="Pleckstrin-homology domain (PH domain)/Phosphotyrosine-binding domain (PTB)"/>
    <property type="match status" value="1"/>
</dbReference>
<gene>
    <name evidence="10" type="ORF">GTHE00462_LOCUS217</name>
</gene>
<evidence type="ECO:0000256" key="8">
    <source>
        <dbReference type="SAM" id="MobiDB-lite"/>
    </source>
</evidence>
<evidence type="ECO:0000256" key="4">
    <source>
        <dbReference type="ARBA" id="ARBA00023015"/>
    </source>
</evidence>
<dbReference type="GO" id="GO:0006289">
    <property type="term" value="P:nucleotide-excision repair"/>
    <property type="evidence" value="ECO:0007669"/>
    <property type="project" value="InterPro"/>
</dbReference>